<dbReference type="RefSeq" id="WP_189515153.1">
    <property type="nucleotide sequence ID" value="NZ_BMZM01000001.1"/>
</dbReference>
<feature type="chain" id="PRO_5045669259" description="Lipoprotein" evidence="2">
    <location>
        <begin position="24"/>
        <end position="143"/>
    </location>
</feature>
<sequence>MKGKTIAAASLAFVMALGLSACNQDDPADEAGDQAQEANQSSQYMDGEGANATSDGAAEQAGTDNGTMDPESGGTTAMPEDDDMDDDSGTMQGMNEAQESTDESTGAREGGTGHSATNAGSSGAMSQAGEADQFNNSSSNNTQ</sequence>
<name>A0ABQ3FCN2_9GAMM</name>
<gene>
    <name evidence="3" type="ORF">GCM10010082_07090</name>
</gene>
<feature type="compositionally biased region" description="Acidic residues" evidence="1">
    <location>
        <begin position="79"/>
        <end position="88"/>
    </location>
</feature>
<proteinExistence type="predicted"/>
<dbReference type="PROSITE" id="PS51257">
    <property type="entry name" value="PROKAR_LIPOPROTEIN"/>
    <property type="match status" value="1"/>
</dbReference>
<organism evidence="3 4">
    <name type="scientific">Kushneria pakistanensis</name>
    <dbReference type="NCBI Taxonomy" id="1508770"/>
    <lineage>
        <taxon>Bacteria</taxon>
        <taxon>Pseudomonadati</taxon>
        <taxon>Pseudomonadota</taxon>
        <taxon>Gammaproteobacteria</taxon>
        <taxon>Oceanospirillales</taxon>
        <taxon>Halomonadaceae</taxon>
        <taxon>Kushneria</taxon>
    </lineage>
</organism>
<keyword evidence="4" id="KW-1185">Reference proteome</keyword>
<evidence type="ECO:0000256" key="2">
    <source>
        <dbReference type="SAM" id="SignalP"/>
    </source>
</evidence>
<dbReference type="EMBL" id="BMZM01000001">
    <property type="protein sequence ID" value="GHC18295.1"/>
    <property type="molecule type" value="Genomic_DNA"/>
</dbReference>
<evidence type="ECO:0000313" key="3">
    <source>
        <dbReference type="EMBL" id="GHC18295.1"/>
    </source>
</evidence>
<feature type="compositionally biased region" description="Polar residues" evidence="1">
    <location>
        <begin position="89"/>
        <end position="98"/>
    </location>
</feature>
<feature type="region of interest" description="Disordered" evidence="1">
    <location>
        <begin position="23"/>
        <end position="143"/>
    </location>
</feature>
<feature type="compositionally biased region" description="Polar residues" evidence="1">
    <location>
        <begin position="133"/>
        <end position="143"/>
    </location>
</feature>
<dbReference type="Proteomes" id="UP000604243">
    <property type="component" value="Unassembled WGS sequence"/>
</dbReference>
<feature type="signal peptide" evidence="2">
    <location>
        <begin position="1"/>
        <end position="23"/>
    </location>
</feature>
<evidence type="ECO:0000313" key="4">
    <source>
        <dbReference type="Proteomes" id="UP000604243"/>
    </source>
</evidence>
<reference evidence="4" key="1">
    <citation type="journal article" date="2019" name="Int. J. Syst. Evol. Microbiol.">
        <title>The Global Catalogue of Microorganisms (GCM) 10K type strain sequencing project: providing services to taxonomists for standard genome sequencing and annotation.</title>
        <authorList>
            <consortium name="The Broad Institute Genomics Platform"/>
            <consortium name="The Broad Institute Genome Sequencing Center for Infectious Disease"/>
            <person name="Wu L."/>
            <person name="Ma J."/>
        </authorList>
    </citation>
    <scope>NUCLEOTIDE SEQUENCE [LARGE SCALE GENOMIC DNA]</scope>
    <source>
        <strain evidence="4">KCTC 42082</strain>
    </source>
</reference>
<protein>
    <recommendedName>
        <fullName evidence="5">Lipoprotein</fullName>
    </recommendedName>
</protein>
<evidence type="ECO:0000256" key="1">
    <source>
        <dbReference type="SAM" id="MobiDB-lite"/>
    </source>
</evidence>
<feature type="compositionally biased region" description="Polar residues" evidence="1">
    <location>
        <begin position="114"/>
        <end position="125"/>
    </location>
</feature>
<evidence type="ECO:0008006" key="5">
    <source>
        <dbReference type="Google" id="ProtNLM"/>
    </source>
</evidence>
<accession>A0ABQ3FCN2</accession>
<comment type="caution">
    <text evidence="3">The sequence shown here is derived from an EMBL/GenBank/DDBJ whole genome shotgun (WGS) entry which is preliminary data.</text>
</comment>
<keyword evidence="2" id="KW-0732">Signal</keyword>